<feature type="transmembrane region" description="Helical" evidence="2">
    <location>
        <begin position="391"/>
        <end position="408"/>
    </location>
</feature>
<dbReference type="PANTHER" id="PTHR31605">
    <property type="entry name" value="GLYCEROL-3-PHOSPHATE O-ACYLTRANSFERASE 1"/>
    <property type="match status" value="1"/>
</dbReference>
<sequence>MGELKVLHRVIRKLANWAVLSFFTEMHVIGSENVPMDGPVIITATHHNMMLDPAVLSSAVPHRILNYWSKAALFANPIMKYILDSTGNIPVDRKSKDRQGLFKGTFEALSHGFVVALFPEGTSYTEPRIMQIKDGAAWAALEYTKWKESHPGAHPKDVVVVPASMVYTNKSKYRSICRFGTPISMEDYKAQFEQDGRAAAKRMTRVIESSLTEMSLNAPNWDVMYTARMARDLLWSENRSIDLNEFIPISQTLVDVFTNPDPTPNATNVRRRLLIYYSLLQSTGLTNSVLASLPLPRDLHPGHQATLPGRTRTVLILIRDSISSLARLPFFFLPLVLHMPIYVMGRMGARLVEDEEETQASAKVLFSLLLLVLIYPATFFFLWAFLWYTPMGAVIAGSIVYLFAMYHIKMINGTLSRLAKRLLATWRVLLGIWAPKSFEMSLPALSQYTTPSIPKDNPYVDRSLPKSPIVPAVASAESIVIKEPAPSTSEPSKDQKPKRKPSSRRIIKHVLRARAEAIRALGSFFDHLERSGNTKLASSIYLARQHGWVEEVPQLMLQQSSTQVTDVTTPTHLGYRSAKEVIAFLKARGARIPTSGDASEMEWAALSTSEGYETPRFDKDEMVFVPSGPSM</sequence>
<keyword evidence="2" id="KW-1133">Transmembrane helix</keyword>
<dbReference type="InterPro" id="IPR002123">
    <property type="entry name" value="Plipid/glycerol_acylTrfase"/>
</dbReference>
<feature type="compositionally biased region" description="Basic residues" evidence="1">
    <location>
        <begin position="496"/>
        <end position="505"/>
    </location>
</feature>
<dbReference type="Pfam" id="PF01553">
    <property type="entry name" value="Acyltransferase"/>
    <property type="match status" value="1"/>
</dbReference>
<accession>A0A5C3QRH1</accession>
<dbReference type="EMBL" id="ML178821">
    <property type="protein sequence ID" value="TFL03121.1"/>
    <property type="molecule type" value="Genomic_DNA"/>
</dbReference>
<dbReference type="Proteomes" id="UP000305067">
    <property type="component" value="Unassembled WGS sequence"/>
</dbReference>
<keyword evidence="4" id="KW-0012">Acyltransferase</keyword>
<evidence type="ECO:0000256" key="1">
    <source>
        <dbReference type="SAM" id="MobiDB-lite"/>
    </source>
</evidence>
<gene>
    <name evidence="4" type="ORF">BDV98DRAFT_611920</name>
</gene>
<dbReference type="AlphaFoldDB" id="A0A5C3QRH1"/>
<dbReference type="SUPFAM" id="SSF69593">
    <property type="entry name" value="Glycerol-3-phosphate (1)-acyltransferase"/>
    <property type="match status" value="1"/>
</dbReference>
<feature type="domain" description="Phospholipid/glycerol acyltransferase" evidence="3">
    <location>
        <begin position="40"/>
        <end position="168"/>
    </location>
</feature>
<dbReference type="OrthoDB" id="1044435at2759"/>
<feature type="transmembrane region" description="Helical" evidence="2">
    <location>
        <begin position="364"/>
        <end position="385"/>
    </location>
</feature>
<proteinExistence type="predicted"/>
<keyword evidence="4" id="KW-0808">Transferase</keyword>
<dbReference type="GO" id="GO:0016287">
    <property type="term" value="F:glycerone-phosphate O-acyltransferase activity"/>
    <property type="evidence" value="ECO:0007669"/>
    <property type="project" value="TreeGrafter"/>
</dbReference>
<dbReference type="GO" id="GO:0008654">
    <property type="term" value="P:phospholipid biosynthetic process"/>
    <property type="evidence" value="ECO:0007669"/>
    <property type="project" value="TreeGrafter"/>
</dbReference>
<dbReference type="SMART" id="SM00563">
    <property type="entry name" value="PlsC"/>
    <property type="match status" value="1"/>
</dbReference>
<keyword evidence="5" id="KW-1185">Reference proteome</keyword>
<protein>
    <submittedName>
        <fullName evidence="4">Glycerol-3-phosphate-acyltransferase</fullName>
    </submittedName>
</protein>
<organism evidence="4 5">
    <name type="scientific">Pterulicium gracile</name>
    <dbReference type="NCBI Taxonomy" id="1884261"/>
    <lineage>
        <taxon>Eukaryota</taxon>
        <taxon>Fungi</taxon>
        <taxon>Dikarya</taxon>
        <taxon>Basidiomycota</taxon>
        <taxon>Agaricomycotina</taxon>
        <taxon>Agaricomycetes</taxon>
        <taxon>Agaricomycetidae</taxon>
        <taxon>Agaricales</taxon>
        <taxon>Pleurotineae</taxon>
        <taxon>Pterulaceae</taxon>
        <taxon>Pterulicium</taxon>
    </lineage>
</organism>
<feature type="region of interest" description="Disordered" evidence="1">
    <location>
        <begin position="484"/>
        <end position="505"/>
    </location>
</feature>
<dbReference type="GO" id="GO:0004366">
    <property type="term" value="F:glycerol-3-phosphate O-acyltransferase activity"/>
    <property type="evidence" value="ECO:0007669"/>
    <property type="project" value="TreeGrafter"/>
</dbReference>
<keyword evidence="2" id="KW-0472">Membrane</keyword>
<feature type="transmembrane region" description="Helical" evidence="2">
    <location>
        <begin position="325"/>
        <end position="343"/>
    </location>
</feature>
<dbReference type="InterPro" id="IPR052744">
    <property type="entry name" value="GPAT/DAPAT"/>
</dbReference>
<dbReference type="STRING" id="1884261.A0A5C3QRH1"/>
<evidence type="ECO:0000313" key="4">
    <source>
        <dbReference type="EMBL" id="TFL03121.1"/>
    </source>
</evidence>
<evidence type="ECO:0000259" key="3">
    <source>
        <dbReference type="SMART" id="SM00563"/>
    </source>
</evidence>
<dbReference type="CDD" id="cd07992">
    <property type="entry name" value="LPLAT_AAK14816-like"/>
    <property type="match status" value="1"/>
</dbReference>
<reference evidence="4 5" key="1">
    <citation type="journal article" date="2019" name="Nat. Ecol. Evol.">
        <title>Megaphylogeny resolves global patterns of mushroom evolution.</title>
        <authorList>
            <person name="Varga T."/>
            <person name="Krizsan K."/>
            <person name="Foldi C."/>
            <person name="Dima B."/>
            <person name="Sanchez-Garcia M."/>
            <person name="Sanchez-Ramirez S."/>
            <person name="Szollosi G.J."/>
            <person name="Szarkandi J.G."/>
            <person name="Papp V."/>
            <person name="Albert L."/>
            <person name="Andreopoulos W."/>
            <person name="Angelini C."/>
            <person name="Antonin V."/>
            <person name="Barry K.W."/>
            <person name="Bougher N.L."/>
            <person name="Buchanan P."/>
            <person name="Buyck B."/>
            <person name="Bense V."/>
            <person name="Catcheside P."/>
            <person name="Chovatia M."/>
            <person name="Cooper J."/>
            <person name="Damon W."/>
            <person name="Desjardin D."/>
            <person name="Finy P."/>
            <person name="Geml J."/>
            <person name="Haridas S."/>
            <person name="Hughes K."/>
            <person name="Justo A."/>
            <person name="Karasinski D."/>
            <person name="Kautmanova I."/>
            <person name="Kiss B."/>
            <person name="Kocsube S."/>
            <person name="Kotiranta H."/>
            <person name="LaButti K.M."/>
            <person name="Lechner B.E."/>
            <person name="Liimatainen K."/>
            <person name="Lipzen A."/>
            <person name="Lukacs Z."/>
            <person name="Mihaltcheva S."/>
            <person name="Morgado L.N."/>
            <person name="Niskanen T."/>
            <person name="Noordeloos M.E."/>
            <person name="Ohm R.A."/>
            <person name="Ortiz-Santana B."/>
            <person name="Ovrebo C."/>
            <person name="Racz N."/>
            <person name="Riley R."/>
            <person name="Savchenko A."/>
            <person name="Shiryaev A."/>
            <person name="Soop K."/>
            <person name="Spirin V."/>
            <person name="Szebenyi C."/>
            <person name="Tomsovsky M."/>
            <person name="Tulloss R.E."/>
            <person name="Uehling J."/>
            <person name="Grigoriev I.V."/>
            <person name="Vagvolgyi C."/>
            <person name="Papp T."/>
            <person name="Martin F.M."/>
            <person name="Miettinen O."/>
            <person name="Hibbett D.S."/>
            <person name="Nagy L.G."/>
        </authorList>
    </citation>
    <scope>NUCLEOTIDE SEQUENCE [LARGE SCALE GENOMIC DNA]</scope>
    <source>
        <strain evidence="4 5">CBS 309.79</strain>
    </source>
</reference>
<keyword evidence="2" id="KW-0812">Transmembrane</keyword>
<evidence type="ECO:0000256" key="2">
    <source>
        <dbReference type="SAM" id="Phobius"/>
    </source>
</evidence>
<evidence type="ECO:0000313" key="5">
    <source>
        <dbReference type="Proteomes" id="UP000305067"/>
    </source>
</evidence>
<name>A0A5C3QRH1_9AGAR</name>
<dbReference type="PANTHER" id="PTHR31605:SF0">
    <property type="entry name" value="GLYCEROL-3-PHOSPHATE O-ACYLTRANSFERASE 1"/>
    <property type="match status" value="1"/>
</dbReference>